<dbReference type="PROSITE" id="PS50088">
    <property type="entry name" value="ANK_REPEAT"/>
    <property type="match status" value="2"/>
</dbReference>
<dbReference type="PROSITE" id="PS50853">
    <property type="entry name" value="FN3"/>
    <property type="match status" value="1"/>
</dbReference>
<dbReference type="SMART" id="SM00248">
    <property type="entry name" value="ANK"/>
    <property type="match status" value="4"/>
</dbReference>
<keyword evidence="4" id="KW-1185">Reference proteome</keyword>
<gene>
    <name evidence="3" type="ORF">DNTS_031865</name>
</gene>
<dbReference type="SUPFAM" id="SSF49265">
    <property type="entry name" value="Fibronectin type III"/>
    <property type="match status" value="1"/>
</dbReference>
<dbReference type="AlphaFoldDB" id="A0A553RGN3"/>
<dbReference type="InterPro" id="IPR013783">
    <property type="entry name" value="Ig-like_fold"/>
</dbReference>
<dbReference type="STRING" id="623744.A0A553RGN3"/>
<evidence type="ECO:0000259" key="2">
    <source>
        <dbReference type="PROSITE" id="PS50853"/>
    </source>
</evidence>
<evidence type="ECO:0000313" key="4">
    <source>
        <dbReference type="Proteomes" id="UP000316079"/>
    </source>
</evidence>
<accession>A0A553RGN3</accession>
<dbReference type="GO" id="GO:0005634">
    <property type="term" value="C:nucleus"/>
    <property type="evidence" value="ECO:0007669"/>
    <property type="project" value="TreeGrafter"/>
</dbReference>
<dbReference type="PANTHER" id="PTHR24183">
    <property type="entry name" value="FIBRONECTIN TYPE 3 AND ANKYRIN REPEAT DOMAINS PROTEIN 1"/>
    <property type="match status" value="1"/>
</dbReference>
<protein>
    <recommendedName>
        <fullName evidence="2">Fibronectin type-III domain-containing protein</fullName>
    </recommendedName>
</protein>
<feature type="repeat" description="ANK" evidence="1">
    <location>
        <begin position="141"/>
        <end position="173"/>
    </location>
</feature>
<reference evidence="3 4" key="1">
    <citation type="journal article" date="2019" name="Sci. Data">
        <title>Hybrid genome assembly and annotation of Danionella translucida.</title>
        <authorList>
            <person name="Kadobianskyi M."/>
            <person name="Schulze L."/>
            <person name="Schuelke M."/>
            <person name="Judkewitz B."/>
        </authorList>
    </citation>
    <scope>NUCLEOTIDE SEQUENCE [LARGE SCALE GENOMIC DNA]</scope>
    <source>
        <strain evidence="3 4">Bolton</strain>
    </source>
</reference>
<comment type="caution">
    <text evidence="3">The sequence shown here is derived from an EMBL/GenBank/DDBJ whole genome shotgun (WGS) entry which is preliminary data.</text>
</comment>
<dbReference type="PRINTS" id="PR01415">
    <property type="entry name" value="ANKYRIN"/>
</dbReference>
<name>A0A553RGN3_9TELE</name>
<dbReference type="GO" id="GO:0042981">
    <property type="term" value="P:regulation of apoptotic process"/>
    <property type="evidence" value="ECO:0007669"/>
    <property type="project" value="TreeGrafter"/>
</dbReference>
<dbReference type="Proteomes" id="UP000316079">
    <property type="component" value="Unassembled WGS sequence"/>
</dbReference>
<keyword evidence="1" id="KW-0040">ANK repeat</keyword>
<dbReference type="Gene3D" id="1.25.40.20">
    <property type="entry name" value="Ankyrin repeat-containing domain"/>
    <property type="match status" value="2"/>
</dbReference>
<feature type="domain" description="Fibronectin type-III" evidence="2">
    <location>
        <begin position="9"/>
        <end position="106"/>
    </location>
</feature>
<proteinExistence type="predicted"/>
<dbReference type="Pfam" id="PF12796">
    <property type="entry name" value="Ank_2"/>
    <property type="match status" value="2"/>
</dbReference>
<dbReference type="Gene3D" id="2.60.40.10">
    <property type="entry name" value="Immunoglobulins"/>
    <property type="match status" value="1"/>
</dbReference>
<evidence type="ECO:0000256" key="1">
    <source>
        <dbReference type="PROSITE-ProRule" id="PRU00023"/>
    </source>
</evidence>
<dbReference type="CDD" id="cd00063">
    <property type="entry name" value="FN3"/>
    <property type="match status" value="1"/>
</dbReference>
<dbReference type="PANTHER" id="PTHR24183:SF1">
    <property type="entry name" value="FIBRONECTIN TYPE 3 AND ANKYRIN REPEAT DOMAINS PROTEIN 1"/>
    <property type="match status" value="1"/>
</dbReference>
<dbReference type="InterPro" id="IPR003961">
    <property type="entry name" value="FN3_dom"/>
</dbReference>
<dbReference type="SUPFAM" id="SSF48403">
    <property type="entry name" value="Ankyrin repeat"/>
    <property type="match status" value="1"/>
</dbReference>
<dbReference type="InterPro" id="IPR002110">
    <property type="entry name" value="Ankyrin_rpt"/>
</dbReference>
<feature type="repeat" description="ANK" evidence="1">
    <location>
        <begin position="257"/>
        <end position="289"/>
    </location>
</feature>
<dbReference type="InterPro" id="IPR036770">
    <property type="entry name" value="Ankyrin_rpt-contain_sf"/>
</dbReference>
<dbReference type="InterPro" id="IPR036116">
    <property type="entry name" value="FN3_sf"/>
</dbReference>
<sequence>MHTVKCPEFSLAPVIGKITHHSVELSWVNEENKAQKGSPEHWTRFYVEQMDPKTHTFSTVYRGYSCRHVVEGLKSRSSYTFRLKVTSPSGESFLSPAVTVVTTRQPYTGKELHQAVNRQDEQELIAVLSSGMVDVDVCDKMGFTPLMVAAQKGFSRFVEILVKHGADLNKRDSTGRDCLMQACYAGHLDTVKCLRDYGCSWESRDTDGCTPLHWAVDVLDTVCLWTPLMRTSVVSGNTAVATVLLQAGAEVNIRDRAGKTPLMVAVLNDHTDLVKLLLENGADHNMKNEVTYDNPQGIA</sequence>
<dbReference type="PROSITE" id="PS50297">
    <property type="entry name" value="ANK_REP_REGION"/>
    <property type="match status" value="2"/>
</dbReference>
<dbReference type="OrthoDB" id="9995210at2759"/>
<organism evidence="3 4">
    <name type="scientific">Danionella cerebrum</name>
    <dbReference type="NCBI Taxonomy" id="2873325"/>
    <lineage>
        <taxon>Eukaryota</taxon>
        <taxon>Metazoa</taxon>
        <taxon>Chordata</taxon>
        <taxon>Craniata</taxon>
        <taxon>Vertebrata</taxon>
        <taxon>Euteleostomi</taxon>
        <taxon>Actinopterygii</taxon>
        <taxon>Neopterygii</taxon>
        <taxon>Teleostei</taxon>
        <taxon>Ostariophysi</taxon>
        <taxon>Cypriniformes</taxon>
        <taxon>Danionidae</taxon>
        <taxon>Danioninae</taxon>
        <taxon>Danionella</taxon>
    </lineage>
</organism>
<evidence type="ECO:0000313" key="3">
    <source>
        <dbReference type="EMBL" id="TRZ01342.1"/>
    </source>
</evidence>
<dbReference type="EMBL" id="SRMA01024116">
    <property type="protein sequence ID" value="TRZ01342.1"/>
    <property type="molecule type" value="Genomic_DNA"/>
</dbReference>